<dbReference type="RefSeq" id="WP_120648112.1">
    <property type="nucleotide sequence ID" value="NZ_RAWB01000719.1"/>
</dbReference>
<dbReference type="Proteomes" id="UP000272888">
    <property type="component" value="Unassembled WGS sequence"/>
</dbReference>
<comment type="caution">
    <text evidence="3">The sequence shown here is derived from an EMBL/GenBank/DDBJ whole genome shotgun (WGS) entry which is preliminary data.</text>
</comment>
<feature type="domain" description="Acyltransferase 3" evidence="2">
    <location>
        <begin position="10"/>
        <end position="358"/>
    </location>
</feature>
<dbReference type="AlphaFoldDB" id="A0A3A8NAC4"/>
<feature type="transmembrane region" description="Helical" evidence="1">
    <location>
        <begin position="44"/>
        <end position="68"/>
    </location>
</feature>
<dbReference type="PANTHER" id="PTHR23028:SF53">
    <property type="entry name" value="ACYL_TRANSF_3 DOMAIN-CONTAINING PROTEIN"/>
    <property type="match status" value="1"/>
</dbReference>
<feature type="transmembrane region" description="Helical" evidence="1">
    <location>
        <begin position="12"/>
        <end position="32"/>
    </location>
</feature>
<feature type="transmembrane region" description="Helical" evidence="1">
    <location>
        <begin position="176"/>
        <end position="197"/>
    </location>
</feature>
<dbReference type="PANTHER" id="PTHR23028">
    <property type="entry name" value="ACETYLTRANSFERASE"/>
    <property type="match status" value="1"/>
</dbReference>
<feature type="transmembrane region" description="Helical" evidence="1">
    <location>
        <begin position="341"/>
        <end position="361"/>
    </location>
</feature>
<dbReference type="InterPro" id="IPR002656">
    <property type="entry name" value="Acyl_transf_3_dom"/>
</dbReference>
<keyword evidence="3" id="KW-0012">Acyltransferase</keyword>
<keyword evidence="1" id="KW-0812">Transmembrane</keyword>
<dbReference type="GO" id="GO:0016020">
    <property type="term" value="C:membrane"/>
    <property type="evidence" value="ECO:0007669"/>
    <property type="project" value="TreeGrafter"/>
</dbReference>
<feature type="transmembrane region" description="Helical" evidence="1">
    <location>
        <begin position="276"/>
        <end position="295"/>
    </location>
</feature>
<dbReference type="EMBL" id="RAWB01000719">
    <property type="protein sequence ID" value="RKH41246.1"/>
    <property type="molecule type" value="Genomic_DNA"/>
</dbReference>
<dbReference type="Pfam" id="PF01757">
    <property type="entry name" value="Acyl_transf_3"/>
    <property type="match status" value="1"/>
</dbReference>
<protein>
    <submittedName>
        <fullName evidence="3">Acyltransferase</fullName>
    </submittedName>
</protein>
<evidence type="ECO:0000313" key="4">
    <source>
        <dbReference type="Proteomes" id="UP000272888"/>
    </source>
</evidence>
<sequence length="393" mass="42562">MASSRQHLDALTGLRFLAAAHVVAYHVYHLVFTATEAPPGLHGLIGSGYVGVSFFFVLSGFILGYNYLERPPDTREARTAFWVARFARVYPIYALGLAIAAPAYLKSLLTAWTVTPDTAWRESAALVLAPLLLQSWVHWTALAWNAAGWSLAVEAVFYAAFPFLAGRLGRLGPKALAVGALAVYALALSLPGLYMLVDPDHTGGTASAYNSGPWMLTLRFNPLARLPEFILGILAGRYFLLRASEAPRSRPVVLSVLGVIVIAALMGSPFLPFPLLHNGLLAPVFAGLIVLLPRSRGGVARVLASRPLLLLGEASYALYILHMPVMFAWKSVLKRLGASPTSAWAVVALLGVMGVLSVLAYQRVEKPAREWIRAWWMGRTGQRPVTTGLQPRG</sequence>
<dbReference type="GO" id="GO:0016747">
    <property type="term" value="F:acyltransferase activity, transferring groups other than amino-acyl groups"/>
    <property type="evidence" value="ECO:0007669"/>
    <property type="project" value="InterPro"/>
</dbReference>
<proteinExistence type="predicted"/>
<keyword evidence="1" id="KW-0472">Membrane</keyword>
<evidence type="ECO:0000259" key="2">
    <source>
        <dbReference type="Pfam" id="PF01757"/>
    </source>
</evidence>
<keyword evidence="3" id="KW-0808">Transferase</keyword>
<reference evidence="4" key="1">
    <citation type="submission" date="2018-09" db="EMBL/GenBank/DDBJ databases">
        <authorList>
            <person name="Livingstone P.G."/>
            <person name="Whitworth D.E."/>
        </authorList>
    </citation>
    <scope>NUCLEOTIDE SEQUENCE [LARGE SCALE GENOMIC DNA]</scope>
    <source>
        <strain evidence="4">CA051B</strain>
    </source>
</reference>
<keyword evidence="1" id="KW-1133">Transmembrane helix</keyword>
<dbReference type="GO" id="GO:0009103">
    <property type="term" value="P:lipopolysaccharide biosynthetic process"/>
    <property type="evidence" value="ECO:0007669"/>
    <property type="project" value="TreeGrafter"/>
</dbReference>
<name>A0A3A8NAC4_9BACT</name>
<feature type="transmembrane region" description="Helical" evidence="1">
    <location>
        <begin position="142"/>
        <end position="164"/>
    </location>
</feature>
<evidence type="ECO:0000313" key="3">
    <source>
        <dbReference type="EMBL" id="RKH41246.1"/>
    </source>
</evidence>
<dbReference type="InterPro" id="IPR050879">
    <property type="entry name" value="Acyltransferase_3"/>
</dbReference>
<accession>A0A3A8NAC4</accession>
<keyword evidence="4" id="KW-1185">Reference proteome</keyword>
<organism evidence="3 4">
    <name type="scientific">Corallococcus llansteffanensis</name>
    <dbReference type="NCBI Taxonomy" id="2316731"/>
    <lineage>
        <taxon>Bacteria</taxon>
        <taxon>Pseudomonadati</taxon>
        <taxon>Myxococcota</taxon>
        <taxon>Myxococcia</taxon>
        <taxon>Myxococcales</taxon>
        <taxon>Cystobacterineae</taxon>
        <taxon>Myxococcaceae</taxon>
        <taxon>Corallococcus</taxon>
    </lineage>
</organism>
<feature type="transmembrane region" description="Helical" evidence="1">
    <location>
        <begin position="223"/>
        <end position="240"/>
    </location>
</feature>
<evidence type="ECO:0000256" key="1">
    <source>
        <dbReference type="SAM" id="Phobius"/>
    </source>
</evidence>
<feature type="transmembrane region" description="Helical" evidence="1">
    <location>
        <begin position="307"/>
        <end position="329"/>
    </location>
</feature>
<feature type="transmembrane region" description="Helical" evidence="1">
    <location>
        <begin position="89"/>
        <end position="105"/>
    </location>
</feature>
<gene>
    <name evidence="3" type="ORF">D7V93_38875</name>
</gene>
<feature type="transmembrane region" description="Helical" evidence="1">
    <location>
        <begin position="252"/>
        <end position="270"/>
    </location>
</feature>